<keyword evidence="2" id="KW-1185">Reference proteome</keyword>
<evidence type="ECO:0000313" key="1">
    <source>
        <dbReference type="EMBL" id="QDU18667.1"/>
    </source>
</evidence>
<gene>
    <name evidence="1" type="ORF">ETAA1_05600</name>
</gene>
<dbReference type="Proteomes" id="UP000319576">
    <property type="component" value="Chromosome"/>
</dbReference>
<dbReference type="EMBL" id="CP036273">
    <property type="protein sequence ID" value="QDU18667.1"/>
    <property type="molecule type" value="Genomic_DNA"/>
</dbReference>
<accession>A0A517XMG0</accession>
<evidence type="ECO:0008006" key="3">
    <source>
        <dbReference type="Google" id="ProtNLM"/>
    </source>
</evidence>
<reference evidence="1 2" key="1">
    <citation type="submission" date="2019-02" db="EMBL/GenBank/DDBJ databases">
        <title>Deep-cultivation of Planctomycetes and their phenomic and genomic characterization uncovers novel biology.</title>
        <authorList>
            <person name="Wiegand S."/>
            <person name="Jogler M."/>
            <person name="Boedeker C."/>
            <person name="Pinto D."/>
            <person name="Vollmers J."/>
            <person name="Rivas-Marin E."/>
            <person name="Kohn T."/>
            <person name="Peeters S.H."/>
            <person name="Heuer A."/>
            <person name="Rast P."/>
            <person name="Oberbeckmann S."/>
            <person name="Bunk B."/>
            <person name="Jeske O."/>
            <person name="Meyerdierks A."/>
            <person name="Storesund J.E."/>
            <person name="Kallscheuer N."/>
            <person name="Luecker S."/>
            <person name="Lage O.M."/>
            <person name="Pohl T."/>
            <person name="Merkel B.J."/>
            <person name="Hornburger P."/>
            <person name="Mueller R.-W."/>
            <person name="Bruemmer F."/>
            <person name="Labrenz M."/>
            <person name="Spormann A.M."/>
            <person name="Op den Camp H."/>
            <person name="Overmann J."/>
            <person name="Amann R."/>
            <person name="Jetten M.S.M."/>
            <person name="Mascher T."/>
            <person name="Medema M.H."/>
            <person name="Devos D.P."/>
            <person name="Kaster A.-K."/>
            <person name="Ovreas L."/>
            <person name="Rohde M."/>
            <person name="Galperin M.Y."/>
            <person name="Jogler C."/>
        </authorList>
    </citation>
    <scope>NUCLEOTIDE SEQUENCE [LARGE SCALE GENOMIC DNA]</scope>
    <source>
        <strain evidence="1 2">ETA_A1</strain>
    </source>
</reference>
<dbReference type="PANTHER" id="PTHR43737">
    <property type="entry name" value="BLL7424 PROTEIN"/>
    <property type="match status" value="1"/>
</dbReference>
<dbReference type="Gene3D" id="3.40.720.10">
    <property type="entry name" value="Alkaline Phosphatase, subunit A"/>
    <property type="match status" value="1"/>
</dbReference>
<sequence>MTPPTRCPGPTGLTRRNMLQVGTAGALHLGLTTLLAADEHRTGNSAPADSCILVFLNGGPSHLDTWDLKPDLPQEMRSEFRPISTTVPGVQVCEHLPRLARLMQHCTLVRSVNHDQVAHAPAVYTALTGVRSNVRAGIVGAKATDHPAIGAVVSRHRPAAGHIPGYVLMPYLTAEGAGGPPQPGFLGGWLGKTHDPFLVLRGGDAPDGFNLPAILPGAGMTADRVRDRGDLLAGVNRTATAARAGLTDDLERLQARACDLLTSPAAQRAFLLDREPARVRDAYGRNIYGQSLLLARRLVEAGTRLACVSWAPDANATWDTHGQNFPKLKNQLLPPFDRAYAQLLTDLIDRGLLGRTLVVVMGEIGRTPKISGDAGRDHWEHCYSVLFAGGGTKGGYVHGASDKLGAYPSRNPVSASDIVATVYHALGIAPDLELRDRLDRPLALLPEGAAVREVFA</sequence>
<dbReference type="InterPro" id="IPR006311">
    <property type="entry name" value="TAT_signal"/>
</dbReference>
<evidence type="ECO:0000313" key="2">
    <source>
        <dbReference type="Proteomes" id="UP000319576"/>
    </source>
</evidence>
<dbReference type="InterPro" id="IPR010869">
    <property type="entry name" value="DUF1501"/>
</dbReference>
<dbReference type="KEGG" id="uli:ETAA1_05600"/>
<organism evidence="1 2">
    <name type="scientific">Urbifossiella limnaea</name>
    <dbReference type="NCBI Taxonomy" id="2528023"/>
    <lineage>
        <taxon>Bacteria</taxon>
        <taxon>Pseudomonadati</taxon>
        <taxon>Planctomycetota</taxon>
        <taxon>Planctomycetia</taxon>
        <taxon>Gemmatales</taxon>
        <taxon>Gemmataceae</taxon>
        <taxon>Urbifossiella</taxon>
    </lineage>
</organism>
<dbReference type="SUPFAM" id="SSF53649">
    <property type="entry name" value="Alkaline phosphatase-like"/>
    <property type="match status" value="1"/>
</dbReference>
<dbReference type="InterPro" id="IPR017850">
    <property type="entry name" value="Alkaline_phosphatase_core_sf"/>
</dbReference>
<dbReference type="PROSITE" id="PS51318">
    <property type="entry name" value="TAT"/>
    <property type="match status" value="1"/>
</dbReference>
<dbReference type="Pfam" id="PF07394">
    <property type="entry name" value="DUF1501"/>
    <property type="match status" value="1"/>
</dbReference>
<dbReference type="RefSeq" id="WP_238389358.1">
    <property type="nucleotide sequence ID" value="NZ_CP036273.1"/>
</dbReference>
<dbReference type="PANTHER" id="PTHR43737:SF1">
    <property type="entry name" value="DUF1501 DOMAIN-CONTAINING PROTEIN"/>
    <property type="match status" value="1"/>
</dbReference>
<proteinExistence type="predicted"/>
<name>A0A517XMG0_9BACT</name>
<protein>
    <recommendedName>
        <fullName evidence="3">DUF1501 domain-containing protein</fullName>
    </recommendedName>
</protein>
<dbReference type="AlphaFoldDB" id="A0A517XMG0"/>